<evidence type="ECO:0000313" key="3">
    <source>
        <dbReference type="WBParaSite" id="ALUE_0001631001-mRNA-1"/>
    </source>
</evidence>
<name>A0A0M3IE19_ASCLU</name>
<accession>A0A0M3IE19</accession>
<sequence>MYNVIAGYAAVLPEVFVGNDIYGEMRTTPKRKTAVVEPTPDNTVSTKKQPADKTASEATSKERFHFCAGKSELPPGAINKVCKYRRALYFTNESEPCCSGGLVKVEKIRQLALFKKLYSGKLRHSNCFLNSIRDVNSMFAMVSLSAKEEKIAGGMQIYRISGEIYVNVSDLYERGPTWHTAAIIA</sequence>
<feature type="region of interest" description="Disordered" evidence="1">
    <location>
        <begin position="31"/>
        <end position="57"/>
    </location>
</feature>
<reference evidence="3" key="1">
    <citation type="submission" date="2017-02" db="UniProtKB">
        <authorList>
            <consortium name="WormBaseParasite"/>
        </authorList>
    </citation>
    <scope>IDENTIFICATION</scope>
</reference>
<evidence type="ECO:0000256" key="1">
    <source>
        <dbReference type="SAM" id="MobiDB-lite"/>
    </source>
</evidence>
<dbReference type="WBParaSite" id="ALUE_0001631001-mRNA-1">
    <property type="protein sequence ID" value="ALUE_0001631001-mRNA-1"/>
    <property type="gene ID" value="ALUE_0001631001"/>
</dbReference>
<evidence type="ECO:0000313" key="2">
    <source>
        <dbReference type="Proteomes" id="UP000036681"/>
    </source>
</evidence>
<organism evidence="2 3">
    <name type="scientific">Ascaris lumbricoides</name>
    <name type="common">Giant roundworm</name>
    <dbReference type="NCBI Taxonomy" id="6252"/>
    <lineage>
        <taxon>Eukaryota</taxon>
        <taxon>Metazoa</taxon>
        <taxon>Ecdysozoa</taxon>
        <taxon>Nematoda</taxon>
        <taxon>Chromadorea</taxon>
        <taxon>Rhabditida</taxon>
        <taxon>Spirurina</taxon>
        <taxon>Ascaridomorpha</taxon>
        <taxon>Ascaridoidea</taxon>
        <taxon>Ascarididae</taxon>
        <taxon>Ascaris</taxon>
    </lineage>
</organism>
<proteinExistence type="predicted"/>
<keyword evidence="2" id="KW-1185">Reference proteome</keyword>
<dbReference type="AlphaFoldDB" id="A0A0M3IE19"/>
<protein>
    <submittedName>
        <fullName evidence="3">CMP/dCMP-type deaminase domain-containing protein</fullName>
    </submittedName>
</protein>
<dbReference type="Proteomes" id="UP000036681">
    <property type="component" value="Unplaced"/>
</dbReference>